<dbReference type="AlphaFoldDB" id="A0A1F6Y739"/>
<accession>A0A1F6Y739</accession>
<name>A0A1F6Y739_9BACT</name>
<keyword evidence="1" id="KW-1133">Transmembrane helix</keyword>
<dbReference type="PROSITE" id="PS00409">
    <property type="entry name" value="PROKAR_NTER_METHYL"/>
    <property type="match status" value="1"/>
</dbReference>
<dbReference type="Proteomes" id="UP000178645">
    <property type="component" value="Unassembled WGS sequence"/>
</dbReference>
<evidence type="ECO:0000313" key="3">
    <source>
        <dbReference type="Proteomes" id="UP000178645"/>
    </source>
</evidence>
<gene>
    <name evidence="2" type="ORF">A3G53_02240</name>
</gene>
<evidence type="ECO:0000313" key="2">
    <source>
        <dbReference type="EMBL" id="OGJ02188.1"/>
    </source>
</evidence>
<keyword evidence="1" id="KW-0472">Membrane</keyword>
<evidence type="ECO:0000256" key="1">
    <source>
        <dbReference type="SAM" id="Phobius"/>
    </source>
</evidence>
<protein>
    <submittedName>
        <fullName evidence="2">Uncharacterized protein</fullName>
    </submittedName>
</protein>
<proteinExistence type="predicted"/>
<organism evidence="2 3">
    <name type="scientific">Candidatus Nomurabacteria bacterium RIFCSPLOWO2_12_FULL_44_11</name>
    <dbReference type="NCBI Taxonomy" id="1801796"/>
    <lineage>
        <taxon>Bacteria</taxon>
        <taxon>Candidatus Nomuraibacteriota</taxon>
    </lineage>
</organism>
<keyword evidence="1" id="KW-0812">Transmembrane</keyword>
<dbReference type="Pfam" id="PF07963">
    <property type="entry name" value="N_methyl"/>
    <property type="match status" value="1"/>
</dbReference>
<dbReference type="InterPro" id="IPR012902">
    <property type="entry name" value="N_methyl_site"/>
</dbReference>
<reference evidence="2 3" key="1">
    <citation type="journal article" date="2016" name="Nat. Commun.">
        <title>Thousands of microbial genomes shed light on interconnected biogeochemical processes in an aquifer system.</title>
        <authorList>
            <person name="Anantharaman K."/>
            <person name="Brown C.T."/>
            <person name="Hug L.A."/>
            <person name="Sharon I."/>
            <person name="Castelle C.J."/>
            <person name="Probst A.J."/>
            <person name="Thomas B.C."/>
            <person name="Singh A."/>
            <person name="Wilkins M.J."/>
            <person name="Karaoz U."/>
            <person name="Brodie E.L."/>
            <person name="Williams K.H."/>
            <person name="Hubbard S.S."/>
            <person name="Banfield J.F."/>
        </authorList>
    </citation>
    <scope>NUCLEOTIDE SEQUENCE [LARGE SCALE GENOMIC DNA]</scope>
</reference>
<sequence length="196" mass="21568">MLRKLFKKNRKSGFTLVEALVAVSIFTLSVLAMLVSLGQGLSNIDYAKKKLIAEYLAQEGIEYVRNLRDTQVLYSVDPTTGWANFNSNLSNVTCYSANGCYFLDLPSSAFSNPNMPMAGIGILPCTETNGACPPLNYDNVTGVYGYSSGTNSGFIRKIQSQQINANETKISSTVFWNQGSGAYNITFSETLFRWVE</sequence>
<comment type="caution">
    <text evidence="2">The sequence shown here is derived from an EMBL/GenBank/DDBJ whole genome shotgun (WGS) entry which is preliminary data.</text>
</comment>
<dbReference type="EMBL" id="MFVU01000011">
    <property type="protein sequence ID" value="OGJ02188.1"/>
    <property type="molecule type" value="Genomic_DNA"/>
</dbReference>
<feature type="transmembrane region" description="Helical" evidence="1">
    <location>
        <begin position="12"/>
        <end position="35"/>
    </location>
</feature>